<evidence type="ECO:0000313" key="2">
    <source>
        <dbReference type="EMBL" id="KAL2330698.1"/>
    </source>
</evidence>
<evidence type="ECO:0000256" key="1">
    <source>
        <dbReference type="SAM" id="MobiDB-lite"/>
    </source>
</evidence>
<protein>
    <submittedName>
        <fullName evidence="2">Uncharacterized protein</fullName>
    </submittedName>
</protein>
<feature type="region of interest" description="Disordered" evidence="1">
    <location>
        <begin position="1"/>
        <end position="37"/>
    </location>
</feature>
<dbReference type="Proteomes" id="UP001603857">
    <property type="component" value="Unassembled WGS sequence"/>
</dbReference>
<evidence type="ECO:0000313" key="3">
    <source>
        <dbReference type="Proteomes" id="UP001603857"/>
    </source>
</evidence>
<reference evidence="2 3" key="1">
    <citation type="submission" date="2024-08" db="EMBL/GenBank/DDBJ databases">
        <title>Insights into the chromosomal genome structure of Flemingia macrophylla.</title>
        <authorList>
            <person name="Ding Y."/>
            <person name="Zhao Y."/>
            <person name="Bi W."/>
            <person name="Wu M."/>
            <person name="Zhao G."/>
            <person name="Gong Y."/>
            <person name="Li W."/>
            <person name="Zhang P."/>
        </authorList>
    </citation>
    <scope>NUCLEOTIDE SEQUENCE [LARGE SCALE GENOMIC DNA]</scope>
    <source>
        <strain evidence="2">DYQJB</strain>
        <tissue evidence="2">Leaf</tissue>
    </source>
</reference>
<comment type="caution">
    <text evidence="2">The sequence shown here is derived from an EMBL/GenBank/DDBJ whole genome shotgun (WGS) entry which is preliminary data.</text>
</comment>
<feature type="compositionally biased region" description="Gly residues" evidence="1">
    <location>
        <begin position="27"/>
        <end position="37"/>
    </location>
</feature>
<organism evidence="2 3">
    <name type="scientific">Flemingia macrophylla</name>
    <dbReference type="NCBI Taxonomy" id="520843"/>
    <lineage>
        <taxon>Eukaryota</taxon>
        <taxon>Viridiplantae</taxon>
        <taxon>Streptophyta</taxon>
        <taxon>Embryophyta</taxon>
        <taxon>Tracheophyta</taxon>
        <taxon>Spermatophyta</taxon>
        <taxon>Magnoliopsida</taxon>
        <taxon>eudicotyledons</taxon>
        <taxon>Gunneridae</taxon>
        <taxon>Pentapetalae</taxon>
        <taxon>rosids</taxon>
        <taxon>fabids</taxon>
        <taxon>Fabales</taxon>
        <taxon>Fabaceae</taxon>
        <taxon>Papilionoideae</taxon>
        <taxon>50 kb inversion clade</taxon>
        <taxon>NPAAA clade</taxon>
        <taxon>indigoferoid/millettioid clade</taxon>
        <taxon>Phaseoleae</taxon>
        <taxon>Flemingia</taxon>
    </lineage>
</organism>
<name>A0ABD1M4I8_9FABA</name>
<sequence length="199" mass="22235">MKLRGGRQKGERLRARGGGCRSSYGGDAQGRGDYGGEGPTEIMKLRGKHQKMESHIIASHHLKAHAHSMHMQHISPKSLNSILHTMGHPVYDRSFSFFFPFSLSFPFSFLYDKPTVPRIAKYAHYSSPSSLIVLAIGVAGFIDAHAIPALKRHGDGVLVLDLKRAYRPESKRNLEGNIMADRTGKERRCCNMRNPPEIL</sequence>
<keyword evidence="3" id="KW-1185">Reference proteome</keyword>
<dbReference type="EMBL" id="JBGMDY010000006">
    <property type="protein sequence ID" value="KAL2330698.1"/>
    <property type="molecule type" value="Genomic_DNA"/>
</dbReference>
<gene>
    <name evidence="2" type="ORF">Fmac_018279</name>
</gene>
<accession>A0ABD1M4I8</accession>
<dbReference type="AlphaFoldDB" id="A0ABD1M4I8"/>
<proteinExistence type="predicted"/>